<evidence type="ECO:0000313" key="1">
    <source>
        <dbReference type="EMBL" id="KAI4338263.1"/>
    </source>
</evidence>
<sequence length="123" mass="14053">MLIGTSNNVICRCVLGDKYNTKDDCRFGELARKAIIHITDFAVRDFFPSLGWVDVLTGKIRDFKATFEALDAFFDQVIAEHKTGKRNSNNDQKDFIDILLQLQEDGLLDFELTHQNLKALIMV</sequence>
<gene>
    <name evidence="1" type="ORF">L6164_016605</name>
</gene>
<name>A0ACB9NNW9_BAUVA</name>
<comment type="caution">
    <text evidence="1">The sequence shown here is derived from an EMBL/GenBank/DDBJ whole genome shotgun (WGS) entry which is preliminary data.</text>
</comment>
<dbReference type="EMBL" id="CM039431">
    <property type="protein sequence ID" value="KAI4338263.1"/>
    <property type="molecule type" value="Genomic_DNA"/>
</dbReference>
<reference evidence="1 2" key="1">
    <citation type="journal article" date="2022" name="DNA Res.">
        <title>Chromosomal-level genome assembly of the orchid tree Bauhinia variegata (Leguminosae; Cercidoideae) supports the allotetraploid origin hypothesis of Bauhinia.</title>
        <authorList>
            <person name="Zhong Y."/>
            <person name="Chen Y."/>
            <person name="Zheng D."/>
            <person name="Pang J."/>
            <person name="Liu Y."/>
            <person name="Luo S."/>
            <person name="Meng S."/>
            <person name="Qian L."/>
            <person name="Wei D."/>
            <person name="Dai S."/>
            <person name="Zhou R."/>
        </authorList>
    </citation>
    <scope>NUCLEOTIDE SEQUENCE [LARGE SCALE GENOMIC DNA]</scope>
    <source>
        <strain evidence="1">BV-YZ2020</strain>
    </source>
</reference>
<organism evidence="1 2">
    <name type="scientific">Bauhinia variegata</name>
    <name type="common">Purple orchid tree</name>
    <name type="synonym">Phanera variegata</name>
    <dbReference type="NCBI Taxonomy" id="167791"/>
    <lineage>
        <taxon>Eukaryota</taxon>
        <taxon>Viridiplantae</taxon>
        <taxon>Streptophyta</taxon>
        <taxon>Embryophyta</taxon>
        <taxon>Tracheophyta</taxon>
        <taxon>Spermatophyta</taxon>
        <taxon>Magnoliopsida</taxon>
        <taxon>eudicotyledons</taxon>
        <taxon>Gunneridae</taxon>
        <taxon>Pentapetalae</taxon>
        <taxon>rosids</taxon>
        <taxon>fabids</taxon>
        <taxon>Fabales</taxon>
        <taxon>Fabaceae</taxon>
        <taxon>Cercidoideae</taxon>
        <taxon>Cercideae</taxon>
        <taxon>Bauhiniinae</taxon>
        <taxon>Bauhinia</taxon>
    </lineage>
</organism>
<protein>
    <submittedName>
        <fullName evidence="1">Uncharacterized protein</fullName>
    </submittedName>
</protein>
<keyword evidence="2" id="KW-1185">Reference proteome</keyword>
<accession>A0ACB9NNW9</accession>
<dbReference type="Proteomes" id="UP000828941">
    <property type="component" value="Chromosome 6"/>
</dbReference>
<evidence type="ECO:0000313" key="2">
    <source>
        <dbReference type="Proteomes" id="UP000828941"/>
    </source>
</evidence>
<proteinExistence type="predicted"/>